<sequence length="115" mass="12686">MHLHQKHWPAFGVDGVTGWITPPQELLLSRSSLPSWQKVPGLPFLVDRFGKGTEKATCKSWFLTHFHSDHYKGLTSKFKAGCPHSAVKGVRERKQAPCAEHVGVAARVRGSADDG</sequence>
<name>A0ABR2YST4_9CHLO</name>
<evidence type="ECO:0000313" key="1">
    <source>
        <dbReference type="EMBL" id="KAK9914751.1"/>
    </source>
</evidence>
<dbReference type="Gene3D" id="3.60.15.10">
    <property type="entry name" value="Ribonuclease Z/Hydroxyacylglutathione hydrolase-like"/>
    <property type="match status" value="1"/>
</dbReference>
<dbReference type="InterPro" id="IPR036866">
    <property type="entry name" value="RibonucZ/Hydroxyglut_hydro"/>
</dbReference>
<keyword evidence="2" id="KW-1185">Reference proteome</keyword>
<dbReference type="Proteomes" id="UP001491310">
    <property type="component" value="Unassembled WGS sequence"/>
</dbReference>
<dbReference type="EMBL" id="JALJOT010000005">
    <property type="protein sequence ID" value="KAK9914751.1"/>
    <property type="molecule type" value="Genomic_DNA"/>
</dbReference>
<evidence type="ECO:0008006" key="3">
    <source>
        <dbReference type="Google" id="ProtNLM"/>
    </source>
</evidence>
<organism evidence="1 2">
    <name type="scientific">Coccomyxa subellipsoidea</name>
    <dbReference type="NCBI Taxonomy" id="248742"/>
    <lineage>
        <taxon>Eukaryota</taxon>
        <taxon>Viridiplantae</taxon>
        <taxon>Chlorophyta</taxon>
        <taxon>core chlorophytes</taxon>
        <taxon>Trebouxiophyceae</taxon>
        <taxon>Trebouxiophyceae incertae sedis</taxon>
        <taxon>Coccomyxaceae</taxon>
        <taxon>Coccomyxa</taxon>
    </lineage>
</organism>
<gene>
    <name evidence="1" type="ORF">WJX75_000111</name>
</gene>
<evidence type="ECO:0000313" key="2">
    <source>
        <dbReference type="Proteomes" id="UP001491310"/>
    </source>
</evidence>
<protein>
    <recommendedName>
        <fullName evidence="3">Metallo-beta-lactamase domain-containing protein</fullName>
    </recommendedName>
</protein>
<dbReference type="PANTHER" id="PTHR23240">
    <property type="entry name" value="DNA CROSS-LINK REPAIR PROTEIN PSO2/SNM1-RELATED"/>
    <property type="match status" value="1"/>
</dbReference>
<accession>A0ABR2YST4</accession>
<reference evidence="1 2" key="1">
    <citation type="journal article" date="2024" name="Nat. Commun.">
        <title>Phylogenomics reveals the evolutionary origins of lichenization in chlorophyte algae.</title>
        <authorList>
            <person name="Puginier C."/>
            <person name="Libourel C."/>
            <person name="Otte J."/>
            <person name="Skaloud P."/>
            <person name="Haon M."/>
            <person name="Grisel S."/>
            <person name="Petersen M."/>
            <person name="Berrin J.G."/>
            <person name="Delaux P.M."/>
            <person name="Dal Grande F."/>
            <person name="Keller J."/>
        </authorList>
    </citation>
    <scope>NUCLEOTIDE SEQUENCE [LARGE SCALE GENOMIC DNA]</scope>
    <source>
        <strain evidence="1 2">SAG 216-7</strain>
    </source>
</reference>
<proteinExistence type="predicted"/>
<comment type="caution">
    <text evidence="1">The sequence shown here is derived from an EMBL/GenBank/DDBJ whole genome shotgun (WGS) entry which is preliminary data.</text>
</comment>
<dbReference type="SUPFAM" id="SSF56281">
    <property type="entry name" value="Metallo-hydrolase/oxidoreductase"/>
    <property type="match status" value="1"/>
</dbReference>